<keyword evidence="10" id="KW-0325">Glycoprotein</keyword>
<evidence type="ECO:0000256" key="8">
    <source>
        <dbReference type="ARBA" id="ARBA00023034"/>
    </source>
</evidence>
<sequence>MYSSVKTGLPYLRITSLLIVVAITLAIRAVLHFNGGAFQLRYEIPPPRTPQKPVFNETLLKYAAIELAEARVKQDVEDLLDGSFLNRRQHMLSFLSVGRYHVDLRLKSSRGTPLQLQSPEFHRLWLTLTKYLIDWWRNRGLHLDTMLDFANAAKVAIEGYSGIKGSRKKYKSCAVVGNSGILLRSDHGKLIDSHEIVIRLNNAGIVGYERNVWAKTSVSFINSNILHSCARRVDCFCHPYGDRVPIVMYICQPIHLFDFLVCNGSHKAPLLVTDPRFDMLCARIVKYYSLKRFTETTGKDFGEWGSAHDGLEFHYSSGMQAIMFAVGTCEKLSIFGFGKSDSASHHYHTNQKTELSLHDYEAEYDLYEDLMKRPEAIPFISDEFKFPSVEMYH</sequence>
<protein>
    <submittedName>
        <fullName evidence="12">CMP-N-acetylneuraminate-beta-galactosamide-alpha-2, 3-sialyltransferase 2-like</fullName>
    </submittedName>
</protein>
<dbReference type="Pfam" id="PF00777">
    <property type="entry name" value="Glyco_transf_29"/>
    <property type="match status" value="1"/>
</dbReference>
<keyword evidence="3 12" id="KW-0328">Glycosyltransferase</keyword>
<evidence type="ECO:0000256" key="9">
    <source>
        <dbReference type="ARBA" id="ARBA00023136"/>
    </source>
</evidence>
<keyword evidence="5 11" id="KW-0812">Transmembrane</keyword>
<dbReference type="OrthoDB" id="10264956at2759"/>
<evidence type="ECO:0000256" key="1">
    <source>
        <dbReference type="ARBA" id="ARBA00004323"/>
    </source>
</evidence>
<evidence type="ECO:0000256" key="5">
    <source>
        <dbReference type="ARBA" id="ARBA00022692"/>
    </source>
</evidence>
<comment type="subcellular location">
    <subcellularLocation>
        <location evidence="1">Golgi apparatus membrane</location>
        <topology evidence="1">Single-pass type II membrane protein</topology>
    </subcellularLocation>
</comment>
<dbReference type="EMBL" id="KQ995304">
    <property type="protein sequence ID" value="KZV47160.1"/>
    <property type="molecule type" value="Genomic_DNA"/>
</dbReference>
<evidence type="ECO:0000256" key="10">
    <source>
        <dbReference type="ARBA" id="ARBA00023180"/>
    </source>
</evidence>
<proteinExistence type="inferred from homology"/>
<dbReference type="InterPro" id="IPR038578">
    <property type="entry name" value="GT29-like_sf"/>
</dbReference>
<keyword evidence="8" id="KW-0333">Golgi apparatus</keyword>
<reference evidence="12 13" key="1">
    <citation type="journal article" date="2015" name="Proc. Natl. Acad. Sci. U.S.A.">
        <title>The resurrection genome of Boea hygrometrica: A blueprint for survival of dehydration.</title>
        <authorList>
            <person name="Xiao L."/>
            <person name="Yang G."/>
            <person name="Zhang L."/>
            <person name="Yang X."/>
            <person name="Zhao S."/>
            <person name="Ji Z."/>
            <person name="Zhou Q."/>
            <person name="Hu M."/>
            <person name="Wang Y."/>
            <person name="Chen M."/>
            <person name="Xu Y."/>
            <person name="Jin H."/>
            <person name="Xiao X."/>
            <person name="Hu G."/>
            <person name="Bao F."/>
            <person name="Hu Y."/>
            <person name="Wan P."/>
            <person name="Li L."/>
            <person name="Deng X."/>
            <person name="Kuang T."/>
            <person name="Xiang C."/>
            <person name="Zhu J.K."/>
            <person name="Oliver M.J."/>
            <person name="He Y."/>
        </authorList>
    </citation>
    <scope>NUCLEOTIDE SEQUENCE [LARGE SCALE GENOMIC DNA]</scope>
    <source>
        <strain evidence="13">cv. XS01</strain>
    </source>
</reference>
<dbReference type="Gene3D" id="3.90.1480.20">
    <property type="entry name" value="Glycosyl transferase family 29"/>
    <property type="match status" value="1"/>
</dbReference>
<evidence type="ECO:0000313" key="13">
    <source>
        <dbReference type="Proteomes" id="UP000250235"/>
    </source>
</evidence>
<keyword evidence="6" id="KW-0735">Signal-anchor</keyword>
<evidence type="ECO:0000256" key="6">
    <source>
        <dbReference type="ARBA" id="ARBA00022968"/>
    </source>
</evidence>
<dbReference type="PANTHER" id="PTHR46779">
    <property type="entry name" value="BETA-1,6-GALACTOSYLTRANSFERASE GALT29A"/>
    <property type="match status" value="1"/>
</dbReference>
<evidence type="ECO:0000256" key="2">
    <source>
        <dbReference type="ARBA" id="ARBA00006003"/>
    </source>
</evidence>
<organism evidence="12 13">
    <name type="scientific">Dorcoceras hygrometricum</name>
    <dbReference type="NCBI Taxonomy" id="472368"/>
    <lineage>
        <taxon>Eukaryota</taxon>
        <taxon>Viridiplantae</taxon>
        <taxon>Streptophyta</taxon>
        <taxon>Embryophyta</taxon>
        <taxon>Tracheophyta</taxon>
        <taxon>Spermatophyta</taxon>
        <taxon>Magnoliopsida</taxon>
        <taxon>eudicotyledons</taxon>
        <taxon>Gunneridae</taxon>
        <taxon>Pentapetalae</taxon>
        <taxon>asterids</taxon>
        <taxon>lamiids</taxon>
        <taxon>Lamiales</taxon>
        <taxon>Gesneriaceae</taxon>
        <taxon>Didymocarpoideae</taxon>
        <taxon>Trichosporeae</taxon>
        <taxon>Loxocarpinae</taxon>
        <taxon>Dorcoceras</taxon>
    </lineage>
</organism>
<evidence type="ECO:0000256" key="7">
    <source>
        <dbReference type="ARBA" id="ARBA00022989"/>
    </source>
</evidence>
<keyword evidence="4 12" id="KW-0808">Transferase</keyword>
<evidence type="ECO:0000313" key="12">
    <source>
        <dbReference type="EMBL" id="KZV47160.1"/>
    </source>
</evidence>
<dbReference type="PANTHER" id="PTHR46779:SF1">
    <property type="entry name" value="BETA-1,6-GALACTOSYLTRANSFERASE GALT29A"/>
    <property type="match status" value="1"/>
</dbReference>
<keyword evidence="9 11" id="KW-0472">Membrane</keyword>
<accession>A0A2Z7CJ97</accession>
<comment type="similarity">
    <text evidence="2">Belongs to the glycosyltransferase 29 family.</text>
</comment>
<evidence type="ECO:0000256" key="3">
    <source>
        <dbReference type="ARBA" id="ARBA00022676"/>
    </source>
</evidence>
<name>A0A2Z7CJ97_9LAMI</name>
<dbReference type="Proteomes" id="UP000250235">
    <property type="component" value="Unassembled WGS sequence"/>
</dbReference>
<dbReference type="CDD" id="cd19952">
    <property type="entry name" value="GT29"/>
    <property type="match status" value="1"/>
</dbReference>
<feature type="transmembrane region" description="Helical" evidence="11">
    <location>
        <begin position="12"/>
        <end position="31"/>
    </location>
</feature>
<keyword evidence="7 11" id="KW-1133">Transmembrane helix</keyword>
<keyword evidence="13" id="KW-1185">Reference proteome</keyword>
<dbReference type="GO" id="GO:0000139">
    <property type="term" value="C:Golgi membrane"/>
    <property type="evidence" value="ECO:0007669"/>
    <property type="project" value="UniProtKB-SubCell"/>
</dbReference>
<gene>
    <name evidence="12" type="ORF">F511_05211</name>
</gene>
<evidence type="ECO:0000256" key="11">
    <source>
        <dbReference type="SAM" id="Phobius"/>
    </source>
</evidence>
<dbReference type="AlphaFoldDB" id="A0A2Z7CJ97"/>
<dbReference type="InterPro" id="IPR001675">
    <property type="entry name" value="Glyco_trans_29"/>
</dbReference>
<evidence type="ECO:0000256" key="4">
    <source>
        <dbReference type="ARBA" id="ARBA00022679"/>
    </source>
</evidence>
<dbReference type="GO" id="GO:0008373">
    <property type="term" value="F:sialyltransferase activity"/>
    <property type="evidence" value="ECO:0007669"/>
    <property type="project" value="InterPro"/>
</dbReference>